<dbReference type="PANTHER" id="PTHR43709:SF2">
    <property type="entry name" value="DUF453 DOMAIN PROTEIN (AFU_ORTHOLOGUE AFUA_6G00360)"/>
    <property type="match status" value="1"/>
</dbReference>
<keyword evidence="2 3" id="KW-0413">Isomerase</keyword>
<reference evidence="4" key="1">
    <citation type="journal article" date="2014" name="Biotechnol. Biofuels">
        <title>Comparison of single-molecule sequencing and hybrid approaches for finishing the genome of Clostridium autoethanogenum and analysis of CRISPR systems in industrial relevant Clostridia.</title>
        <authorList>
            <person name="Brown S.D."/>
            <person name="Nagaraju S."/>
            <person name="Utturkar S."/>
            <person name="De Tissera S."/>
            <person name="Segovia S."/>
            <person name="Mitchell W."/>
            <person name="Land M.L."/>
            <person name="Dassanayake A."/>
            <person name="Kopke M."/>
        </authorList>
    </citation>
    <scope>NUCLEOTIDE SEQUENCE [LARGE SCALE GENOMIC DNA]</scope>
    <source>
        <strain evidence="4">DSM 10061</strain>
    </source>
</reference>
<dbReference type="Gene3D" id="3.10.310.10">
    <property type="entry name" value="Diaminopimelate Epimerase, Chain A, domain 1"/>
    <property type="match status" value="2"/>
</dbReference>
<sequence>MNKTQCTLMRGGTSKGAFFKYEDMPKDKNKWSDFLLEVMGSPDAKQIDGLGGANSLTSKVAIIKKSDKEDYDVEYTFAQVSLTDRMVDFKGNCGNISSAVAPFAINEGIIKADGNKAKVKILNTNTNKLIVSEVEIENKQAKEKGNTYIPGVPNPGSPVYLSFYNSEGAVTGKLLPTGNVLDSIETSVGKISISIVDAANPLVFINADDIGLKGTELPDEFTENNLKLIEEIRSIAAELCGFASKDEATKKSPAVPKATIISMPNKYVDLSGKEISKDNMDLVVRMMSMQKPHKALAITGAVCITTAASIEGTLVNKITRINNGKVRIGHPGGVMETAAKMNGKKIECVKVVRTARRIMEGYVYTRDNIK</sequence>
<evidence type="ECO:0000256" key="1">
    <source>
        <dbReference type="ARBA" id="ARBA00007673"/>
    </source>
</evidence>
<proteinExistence type="inferred from homology"/>
<evidence type="ECO:0000313" key="3">
    <source>
        <dbReference type="EMBL" id="AGY75275.1"/>
    </source>
</evidence>
<keyword evidence="4" id="KW-1185">Reference proteome</keyword>
<protein>
    <submittedName>
        <fullName evidence="3">3-methylitaconate isomerase</fullName>
    </submittedName>
</protein>
<accession>A0ABM5NSQ6</accession>
<name>A0ABM5NSQ6_9CLOT</name>
<dbReference type="EMBL" id="CP006763">
    <property type="protein sequence ID" value="AGY75275.1"/>
    <property type="molecule type" value="Genomic_DNA"/>
</dbReference>
<evidence type="ECO:0000313" key="4">
    <source>
        <dbReference type="Proteomes" id="UP000017590"/>
    </source>
</evidence>
<dbReference type="InterPro" id="IPR007400">
    <property type="entry name" value="PrpF-like"/>
</dbReference>
<dbReference type="Proteomes" id="UP000017590">
    <property type="component" value="Chromosome"/>
</dbReference>
<organism evidence="3 4">
    <name type="scientific">Clostridium autoethanogenum DSM 10061</name>
    <dbReference type="NCBI Taxonomy" id="1341692"/>
    <lineage>
        <taxon>Bacteria</taxon>
        <taxon>Bacillati</taxon>
        <taxon>Bacillota</taxon>
        <taxon>Clostridia</taxon>
        <taxon>Eubacteriales</taxon>
        <taxon>Clostridiaceae</taxon>
        <taxon>Clostridium</taxon>
    </lineage>
</organism>
<dbReference type="Pfam" id="PF04303">
    <property type="entry name" value="PrpF"/>
    <property type="match status" value="1"/>
</dbReference>
<comment type="similarity">
    <text evidence="1">Belongs to the PrpF family.</text>
</comment>
<gene>
    <name evidence="3" type="ORF">CAETHG_1050</name>
</gene>
<evidence type="ECO:0000256" key="2">
    <source>
        <dbReference type="ARBA" id="ARBA00023235"/>
    </source>
</evidence>
<dbReference type="PANTHER" id="PTHR43709">
    <property type="entry name" value="ACONITATE ISOMERASE-RELATED"/>
    <property type="match status" value="1"/>
</dbReference>
<dbReference type="SUPFAM" id="SSF54506">
    <property type="entry name" value="Diaminopimelate epimerase-like"/>
    <property type="match status" value="2"/>
</dbReference>
<dbReference type="RefSeq" id="WP_013239683.1">
    <property type="nucleotide sequence ID" value="NC_022592.1"/>
</dbReference>
<dbReference type="GO" id="GO:0016853">
    <property type="term" value="F:isomerase activity"/>
    <property type="evidence" value="ECO:0007669"/>
    <property type="project" value="UniProtKB-KW"/>
</dbReference>